<evidence type="ECO:0000256" key="1">
    <source>
        <dbReference type="SAM" id="MobiDB-lite"/>
    </source>
</evidence>
<dbReference type="Proteomes" id="UP001362999">
    <property type="component" value="Unassembled WGS sequence"/>
</dbReference>
<feature type="compositionally biased region" description="Low complexity" evidence="1">
    <location>
        <begin position="53"/>
        <end position="76"/>
    </location>
</feature>
<protein>
    <submittedName>
        <fullName evidence="2">Uncharacterized protein</fullName>
    </submittedName>
</protein>
<reference evidence="2 3" key="1">
    <citation type="journal article" date="2024" name="J Genomics">
        <title>Draft genome sequencing and assembly of Favolaschia claudopus CIRM-BRFM 2984 isolated from oak limbs.</title>
        <authorList>
            <person name="Navarro D."/>
            <person name="Drula E."/>
            <person name="Chaduli D."/>
            <person name="Cazenave R."/>
            <person name="Ahrendt S."/>
            <person name="Wang J."/>
            <person name="Lipzen A."/>
            <person name="Daum C."/>
            <person name="Barry K."/>
            <person name="Grigoriev I.V."/>
            <person name="Favel A."/>
            <person name="Rosso M.N."/>
            <person name="Martin F."/>
        </authorList>
    </citation>
    <scope>NUCLEOTIDE SEQUENCE [LARGE SCALE GENOMIC DNA]</scope>
    <source>
        <strain evidence="2 3">CIRM-BRFM 2984</strain>
    </source>
</reference>
<proteinExistence type="predicted"/>
<comment type="caution">
    <text evidence="2">The sequence shown here is derived from an EMBL/GenBank/DDBJ whole genome shotgun (WGS) entry which is preliminary data.</text>
</comment>
<evidence type="ECO:0000313" key="2">
    <source>
        <dbReference type="EMBL" id="KAK7031361.1"/>
    </source>
</evidence>
<dbReference type="AlphaFoldDB" id="A0AAW0BYL5"/>
<feature type="region of interest" description="Disordered" evidence="1">
    <location>
        <begin position="1"/>
        <end position="106"/>
    </location>
</feature>
<dbReference type="EMBL" id="JAWWNJ010000024">
    <property type="protein sequence ID" value="KAK7031361.1"/>
    <property type="molecule type" value="Genomic_DNA"/>
</dbReference>
<name>A0AAW0BYL5_9AGAR</name>
<keyword evidence="3" id="KW-1185">Reference proteome</keyword>
<sequence length="106" mass="11172">MSSKPTSASTSPLSGANFNPFAEHPFTRYSPSAPRTAPQPPRNPASSPTRQVPSHSHSSSPKHSPTGGTPTLSPGPVFVPYHPEAPPPDLSQVMKKQPSGWKLPGQ</sequence>
<organism evidence="2 3">
    <name type="scientific">Favolaschia claudopus</name>
    <dbReference type="NCBI Taxonomy" id="2862362"/>
    <lineage>
        <taxon>Eukaryota</taxon>
        <taxon>Fungi</taxon>
        <taxon>Dikarya</taxon>
        <taxon>Basidiomycota</taxon>
        <taxon>Agaricomycotina</taxon>
        <taxon>Agaricomycetes</taxon>
        <taxon>Agaricomycetidae</taxon>
        <taxon>Agaricales</taxon>
        <taxon>Marasmiineae</taxon>
        <taxon>Mycenaceae</taxon>
        <taxon>Favolaschia</taxon>
    </lineage>
</organism>
<gene>
    <name evidence="2" type="ORF">R3P38DRAFT_2923089</name>
</gene>
<feature type="compositionally biased region" description="Polar residues" evidence="1">
    <location>
        <begin position="1"/>
        <end position="17"/>
    </location>
</feature>
<evidence type="ECO:0000313" key="3">
    <source>
        <dbReference type="Proteomes" id="UP001362999"/>
    </source>
</evidence>
<accession>A0AAW0BYL5</accession>